<evidence type="ECO:0000256" key="1">
    <source>
        <dbReference type="ARBA" id="ARBA00023015"/>
    </source>
</evidence>
<evidence type="ECO:0000259" key="4">
    <source>
        <dbReference type="PROSITE" id="PS51071"/>
    </source>
</evidence>
<protein>
    <recommendedName>
        <fullName evidence="8">MurR/RpiR family transcriptional regulator</fullName>
    </recommendedName>
</protein>
<dbReference type="SUPFAM" id="SSF46689">
    <property type="entry name" value="Homeodomain-like"/>
    <property type="match status" value="1"/>
</dbReference>
<keyword evidence="1" id="KW-0805">Transcription regulation</keyword>
<dbReference type="GO" id="GO:0097367">
    <property type="term" value="F:carbohydrate derivative binding"/>
    <property type="evidence" value="ECO:0007669"/>
    <property type="project" value="InterPro"/>
</dbReference>
<dbReference type="PROSITE" id="PS51071">
    <property type="entry name" value="HTH_RPIR"/>
    <property type="match status" value="1"/>
</dbReference>
<dbReference type="CDD" id="cd05013">
    <property type="entry name" value="SIS_RpiR"/>
    <property type="match status" value="1"/>
</dbReference>
<dbReference type="Gene3D" id="3.40.50.10490">
    <property type="entry name" value="Glucose-6-phosphate isomerase like protein, domain 1"/>
    <property type="match status" value="1"/>
</dbReference>
<dbReference type="InterPro" id="IPR035472">
    <property type="entry name" value="RpiR-like_SIS"/>
</dbReference>
<dbReference type="InterPro" id="IPR000281">
    <property type="entry name" value="HTH_RpiR"/>
</dbReference>
<dbReference type="PANTHER" id="PTHR30514:SF18">
    <property type="entry name" value="RPIR-FAMILY TRANSCRIPTIONAL REGULATOR"/>
    <property type="match status" value="1"/>
</dbReference>
<name>A0A916Q7V3_9FIRM</name>
<organism evidence="6 7">
    <name type="scientific">Anaerostipes butyraticus</name>
    <dbReference type="NCBI Taxonomy" id="645466"/>
    <lineage>
        <taxon>Bacteria</taxon>
        <taxon>Bacillati</taxon>
        <taxon>Bacillota</taxon>
        <taxon>Clostridia</taxon>
        <taxon>Lachnospirales</taxon>
        <taxon>Lachnospiraceae</taxon>
        <taxon>Anaerostipes</taxon>
    </lineage>
</organism>
<dbReference type="EMBL" id="BLYI01000046">
    <property type="protein sequence ID" value="GFO85802.1"/>
    <property type="molecule type" value="Genomic_DNA"/>
</dbReference>
<evidence type="ECO:0008006" key="8">
    <source>
        <dbReference type="Google" id="ProtNLM"/>
    </source>
</evidence>
<evidence type="ECO:0000259" key="5">
    <source>
        <dbReference type="PROSITE" id="PS51464"/>
    </source>
</evidence>
<dbReference type="PANTHER" id="PTHR30514">
    <property type="entry name" value="GLUCOKINASE"/>
    <property type="match status" value="1"/>
</dbReference>
<dbReference type="InterPro" id="IPR046348">
    <property type="entry name" value="SIS_dom_sf"/>
</dbReference>
<dbReference type="Proteomes" id="UP000613208">
    <property type="component" value="Unassembled WGS sequence"/>
</dbReference>
<feature type="domain" description="HTH rpiR-type" evidence="4">
    <location>
        <begin position="1"/>
        <end position="76"/>
    </location>
</feature>
<dbReference type="GO" id="GO:0003677">
    <property type="term" value="F:DNA binding"/>
    <property type="evidence" value="ECO:0007669"/>
    <property type="project" value="UniProtKB-KW"/>
</dbReference>
<dbReference type="RefSeq" id="WP_201311496.1">
    <property type="nucleotide sequence ID" value="NZ_BLYI01000046.1"/>
</dbReference>
<dbReference type="Pfam" id="PF01418">
    <property type="entry name" value="HTH_6"/>
    <property type="match status" value="1"/>
</dbReference>
<dbReference type="InterPro" id="IPR001347">
    <property type="entry name" value="SIS_dom"/>
</dbReference>
<dbReference type="InterPro" id="IPR009057">
    <property type="entry name" value="Homeodomain-like_sf"/>
</dbReference>
<dbReference type="InterPro" id="IPR047640">
    <property type="entry name" value="RpiR-like"/>
</dbReference>
<proteinExistence type="predicted"/>
<keyword evidence="3" id="KW-0804">Transcription</keyword>
<evidence type="ECO:0000313" key="7">
    <source>
        <dbReference type="Proteomes" id="UP000613208"/>
    </source>
</evidence>
<evidence type="ECO:0000256" key="3">
    <source>
        <dbReference type="ARBA" id="ARBA00023163"/>
    </source>
</evidence>
<feature type="domain" description="SIS" evidence="5">
    <location>
        <begin position="122"/>
        <end position="264"/>
    </location>
</feature>
<dbReference type="PROSITE" id="PS51464">
    <property type="entry name" value="SIS"/>
    <property type="match status" value="1"/>
</dbReference>
<dbReference type="GO" id="GO:1901135">
    <property type="term" value="P:carbohydrate derivative metabolic process"/>
    <property type="evidence" value="ECO:0007669"/>
    <property type="project" value="InterPro"/>
</dbReference>
<gene>
    <name evidence="6" type="ORF">ANBU17_21490</name>
</gene>
<dbReference type="Pfam" id="PF01380">
    <property type="entry name" value="SIS"/>
    <property type="match status" value="1"/>
</dbReference>
<evidence type="ECO:0000313" key="6">
    <source>
        <dbReference type="EMBL" id="GFO85802.1"/>
    </source>
</evidence>
<reference evidence="6" key="1">
    <citation type="submission" date="2020-06" db="EMBL/GenBank/DDBJ databases">
        <title>Characterization of fructooligosaccharide metabolism and fructooligosaccharide-degrading enzymes in human commensal butyrate producers.</title>
        <authorList>
            <person name="Tanno H."/>
            <person name="Fujii T."/>
            <person name="Hirano K."/>
            <person name="Maeno S."/>
            <person name="Tonozuka T."/>
            <person name="Sakamoto M."/>
            <person name="Ohkuma M."/>
            <person name="Tochio T."/>
            <person name="Endo A."/>
        </authorList>
    </citation>
    <scope>NUCLEOTIDE SEQUENCE</scope>
    <source>
        <strain evidence="6">JCM 17466</strain>
    </source>
</reference>
<dbReference type="GO" id="GO:0003700">
    <property type="term" value="F:DNA-binding transcription factor activity"/>
    <property type="evidence" value="ECO:0007669"/>
    <property type="project" value="InterPro"/>
</dbReference>
<accession>A0A916Q7V3</accession>
<dbReference type="Gene3D" id="1.10.10.10">
    <property type="entry name" value="Winged helix-like DNA-binding domain superfamily/Winged helix DNA-binding domain"/>
    <property type="match status" value="1"/>
</dbReference>
<comment type="caution">
    <text evidence="6">The sequence shown here is derived from an EMBL/GenBank/DDBJ whole genome shotgun (WGS) entry which is preliminary data.</text>
</comment>
<dbReference type="InterPro" id="IPR036388">
    <property type="entry name" value="WH-like_DNA-bd_sf"/>
</dbReference>
<keyword evidence="7" id="KW-1185">Reference proteome</keyword>
<sequence>MTSFQFPTEGISYTKAEKKIINYIYQHPSAVIFMSIQQLSEALGISESTISRFSRHAGYEDFKALKHHLQKSLEPDVLSPADKISRTLHTDEASSFKKLLQKQIEYMEDTIRQLDFSAASEAAGLLASASQIHIFGKGASRSLAQLLHFRLGRFGKSVHMIRSAGSEIFEDLIHIRSGDCVLLFGFQKVPLEVRVILDYAKKQEASTILFTSQIYDSPENRAYINLYAYRGQPEEYHSMTVPTALADALVVLTADAMDMPVDTLNQLHQLKESYSKEIPR</sequence>
<evidence type="ECO:0000256" key="2">
    <source>
        <dbReference type="ARBA" id="ARBA00023125"/>
    </source>
</evidence>
<keyword evidence="2" id="KW-0238">DNA-binding</keyword>
<dbReference type="AlphaFoldDB" id="A0A916Q7V3"/>
<dbReference type="SUPFAM" id="SSF53697">
    <property type="entry name" value="SIS domain"/>
    <property type="match status" value="1"/>
</dbReference>